<feature type="region of interest" description="Disordered" evidence="1">
    <location>
        <begin position="80"/>
        <end position="111"/>
    </location>
</feature>
<name>A0ABN3WIC7_STRTU</name>
<reference evidence="2 3" key="1">
    <citation type="journal article" date="2019" name="Int. J. Syst. Evol. Microbiol.">
        <title>The Global Catalogue of Microorganisms (GCM) 10K type strain sequencing project: providing services to taxonomists for standard genome sequencing and annotation.</title>
        <authorList>
            <consortium name="The Broad Institute Genomics Platform"/>
            <consortium name="The Broad Institute Genome Sequencing Center for Infectious Disease"/>
            <person name="Wu L."/>
            <person name="Ma J."/>
        </authorList>
    </citation>
    <scope>NUCLEOTIDE SEQUENCE [LARGE SCALE GENOMIC DNA]</scope>
    <source>
        <strain evidence="2 3">JCM 4087</strain>
    </source>
</reference>
<feature type="compositionally biased region" description="Low complexity" evidence="1">
    <location>
        <begin position="84"/>
        <end position="111"/>
    </location>
</feature>
<protein>
    <submittedName>
        <fullName evidence="2">Uncharacterized protein</fullName>
    </submittedName>
</protein>
<evidence type="ECO:0000256" key="1">
    <source>
        <dbReference type="SAM" id="MobiDB-lite"/>
    </source>
</evidence>
<evidence type="ECO:0000313" key="2">
    <source>
        <dbReference type="EMBL" id="GAA2917215.1"/>
    </source>
</evidence>
<keyword evidence="3" id="KW-1185">Reference proteome</keyword>
<comment type="caution">
    <text evidence="2">The sequence shown here is derived from an EMBL/GenBank/DDBJ whole genome shotgun (WGS) entry which is preliminary data.</text>
</comment>
<proteinExistence type="predicted"/>
<sequence>MTDRAPADALAFRAFRLAHRDGYLRFATDRLGSEAEAEAAVERAFEAIRDAWPGMLRMAHLERHAQELLVRYVDAKAPRGGVTRPAATPSPAAAASVPRSSAARAAAPDAP</sequence>
<gene>
    <name evidence="2" type="ORF">GCM10020221_11670</name>
</gene>
<dbReference type="EMBL" id="BAAAXZ010000042">
    <property type="protein sequence ID" value="GAA2917215.1"/>
    <property type="molecule type" value="Genomic_DNA"/>
</dbReference>
<evidence type="ECO:0000313" key="3">
    <source>
        <dbReference type="Proteomes" id="UP001501102"/>
    </source>
</evidence>
<dbReference type="Proteomes" id="UP001501102">
    <property type="component" value="Unassembled WGS sequence"/>
</dbReference>
<organism evidence="2 3">
    <name type="scientific">Streptomyces thioluteus</name>
    <dbReference type="NCBI Taxonomy" id="66431"/>
    <lineage>
        <taxon>Bacteria</taxon>
        <taxon>Bacillati</taxon>
        <taxon>Actinomycetota</taxon>
        <taxon>Actinomycetes</taxon>
        <taxon>Kitasatosporales</taxon>
        <taxon>Streptomycetaceae</taxon>
        <taxon>Streptomyces</taxon>
    </lineage>
</organism>
<accession>A0ABN3WIC7</accession>